<protein>
    <submittedName>
        <fullName evidence="1">CFEM domain-containing protein</fullName>
    </submittedName>
</protein>
<name>A0ACB5SK41_9PEZI</name>
<reference evidence="1" key="1">
    <citation type="submission" date="2024-09" db="EMBL/GenBank/DDBJ databases">
        <title>Draft Genome Sequences of Neofusicoccum parvum.</title>
        <authorList>
            <person name="Ashida A."/>
            <person name="Camagna M."/>
            <person name="Tanaka A."/>
            <person name="Takemoto D."/>
        </authorList>
    </citation>
    <scope>NUCLEOTIDE SEQUENCE</scope>
    <source>
        <strain evidence="1">PPO83</strain>
    </source>
</reference>
<dbReference type="EMBL" id="BSXG01000118">
    <property type="protein sequence ID" value="GME45282.1"/>
    <property type="molecule type" value="Genomic_DNA"/>
</dbReference>
<organism evidence="1 2">
    <name type="scientific">Neofusicoccum parvum</name>
    <dbReference type="NCBI Taxonomy" id="310453"/>
    <lineage>
        <taxon>Eukaryota</taxon>
        <taxon>Fungi</taxon>
        <taxon>Dikarya</taxon>
        <taxon>Ascomycota</taxon>
        <taxon>Pezizomycotina</taxon>
        <taxon>Dothideomycetes</taxon>
        <taxon>Dothideomycetes incertae sedis</taxon>
        <taxon>Botryosphaeriales</taxon>
        <taxon>Botryosphaeriaceae</taxon>
        <taxon>Neofusicoccum</taxon>
    </lineage>
</organism>
<dbReference type="Proteomes" id="UP001165186">
    <property type="component" value="Unassembled WGS sequence"/>
</dbReference>
<proteinExistence type="predicted"/>
<comment type="caution">
    <text evidence="1">The sequence shown here is derived from an EMBL/GenBank/DDBJ whole genome shotgun (WGS) entry which is preliminary data.</text>
</comment>
<sequence length="187" mass="17305">MRVSAFAAILGYSSLALAQTQLLPTCAQKCVGTDFGGCSTVDVKCICANKELLTGLACCVSTGCNAADQETVINFAQNLCKPQGVTDLPTTATCASGASSATSSASSGTASTTASSAASASASATGSAASSASSAASSVASSAASAASSAAASASAATTAGSGAGSCQGNAAGMGFGLVLAGLLGAL</sequence>
<evidence type="ECO:0000313" key="1">
    <source>
        <dbReference type="EMBL" id="GME45282.1"/>
    </source>
</evidence>
<keyword evidence="2" id="KW-1185">Reference proteome</keyword>
<evidence type="ECO:0000313" key="2">
    <source>
        <dbReference type="Proteomes" id="UP001165186"/>
    </source>
</evidence>
<gene>
    <name evidence="1" type="primary">g10733</name>
    <name evidence="1" type="ORF">NpPPO83_00010733</name>
</gene>
<accession>A0ACB5SK41</accession>